<comment type="caution">
    <text evidence="1">The sequence shown here is derived from an EMBL/GenBank/DDBJ whole genome shotgun (WGS) entry which is preliminary data.</text>
</comment>
<dbReference type="Proteomes" id="UP000236333">
    <property type="component" value="Unassembled WGS sequence"/>
</dbReference>
<evidence type="ECO:0000313" key="1">
    <source>
        <dbReference type="EMBL" id="PNH10968.1"/>
    </source>
</evidence>
<dbReference type="OrthoDB" id="538905at2759"/>
<evidence type="ECO:0000313" key="2">
    <source>
        <dbReference type="Proteomes" id="UP000236333"/>
    </source>
</evidence>
<sequence length="523" mass="55831">MPDTVQRSLAVSCAEHESFVELLGSGSSVPDAHLASLFGFTHLPAAELQSEGAVAGLCSIVRDFVQQLSTERGGNTPAHDGDAAWPDVPPEDMRVLLAVAAALSSDRVAWFPKYGCALLALGGSLEDGAPADDDVRPRPEHLDLQLVALDEWAFRMHSSKGLTQRTAASDTYVLLSCGRVAADRYDHFRSRCRALEARGNEERQRGGKSAQRTPGFMLAVIDSALATLDMADEEFNDHLKGGAVKPRGGFTDVGQHTGGDATRSTAWPLVMAVTQALLECGGVCRGAQQQPQLLFRQAAAHLDLWLLHRQLTLETPQTATPVAQSALMHMLRSATGKAAELAAEGHDMAAFEASCSDARRRVQALAGNRALLVGCEYELPAAGSAGSAVRPAGTLPPVTDPRAEAGGLEAARRRAEVNLGSLPLLPRGASFSQMLELLQQPQWAQPDRDVGAQLALRSVERELFGRAAGGFGAARKQQLPHAEVAALEQVVDAYRAIVRRFLQSEASAAVMRVELLSREVLVV</sequence>
<dbReference type="EMBL" id="PGGS01000041">
    <property type="protein sequence ID" value="PNH10968.1"/>
    <property type="molecule type" value="Genomic_DNA"/>
</dbReference>
<reference evidence="1 2" key="1">
    <citation type="journal article" date="2017" name="Mol. Biol. Evol.">
        <title>The 4-celled Tetrabaena socialis nuclear genome reveals the essential components for genetic control of cell number at the origin of multicellularity in the volvocine lineage.</title>
        <authorList>
            <person name="Featherston J."/>
            <person name="Arakaki Y."/>
            <person name="Hanschen E.R."/>
            <person name="Ferris P.J."/>
            <person name="Michod R.E."/>
            <person name="Olson B.J.S.C."/>
            <person name="Nozaki H."/>
            <person name="Durand P.M."/>
        </authorList>
    </citation>
    <scope>NUCLEOTIDE SEQUENCE [LARGE SCALE GENOMIC DNA]</scope>
    <source>
        <strain evidence="1 2">NIES-571</strain>
    </source>
</reference>
<name>A0A2J8AEL9_9CHLO</name>
<organism evidence="1 2">
    <name type="scientific">Tetrabaena socialis</name>
    <dbReference type="NCBI Taxonomy" id="47790"/>
    <lineage>
        <taxon>Eukaryota</taxon>
        <taxon>Viridiplantae</taxon>
        <taxon>Chlorophyta</taxon>
        <taxon>core chlorophytes</taxon>
        <taxon>Chlorophyceae</taxon>
        <taxon>CS clade</taxon>
        <taxon>Chlamydomonadales</taxon>
        <taxon>Tetrabaenaceae</taxon>
        <taxon>Tetrabaena</taxon>
    </lineage>
</organism>
<gene>
    <name evidence="1" type="ORF">TSOC_002218</name>
</gene>
<accession>A0A2J8AEL9</accession>
<keyword evidence="2" id="KW-1185">Reference proteome</keyword>
<proteinExistence type="predicted"/>
<protein>
    <submittedName>
        <fullName evidence="1">Uncharacterized protein</fullName>
    </submittedName>
</protein>
<dbReference type="AlphaFoldDB" id="A0A2J8AEL9"/>